<dbReference type="Proteomes" id="UP000735302">
    <property type="component" value="Unassembled WGS sequence"/>
</dbReference>
<feature type="region of interest" description="Disordered" evidence="2">
    <location>
        <begin position="103"/>
        <end position="146"/>
    </location>
</feature>
<keyword evidence="4" id="KW-1185">Reference proteome</keyword>
<feature type="coiled-coil region" evidence="1">
    <location>
        <begin position="58"/>
        <end position="85"/>
    </location>
</feature>
<organism evidence="3 4">
    <name type="scientific">Plakobranchus ocellatus</name>
    <dbReference type="NCBI Taxonomy" id="259542"/>
    <lineage>
        <taxon>Eukaryota</taxon>
        <taxon>Metazoa</taxon>
        <taxon>Spiralia</taxon>
        <taxon>Lophotrochozoa</taxon>
        <taxon>Mollusca</taxon>
        <taxon>Gastropoda</taxon>
        <taxon>Heterobranchia</taxon>
        <taxon>Euthyneura</taxon>
        <taxon>Panpulmonata</taxon>
        <taxon>Sacoglossa</taxon>
        <taxon>Placobranchoidea</taxon>
        <taxon>Plakobranchidae</taxon>
        <taxon>Plakobranchus</taxon>
    </lineage>
</organism>
<keyword evidence="1" id="KW-0175">Coiled coil</keyword>
<protein>
    <submittedName>
        <fullName evidence="3">Uncharacterized protein</fullName>
    </submittedName>
</protein>
<reference evidence="3 4" key="1">
    <citation type="journal article" date="2021" name="Elife">
        <title>Chloroplast acquisition without the gene transfer in kleptoplastic sea slugs, Plakobranchus ocellatus.</title>
        <authorList>
            <person name="Maeda T."/>
            <person name="Takahashi S."/>
            <person name="Yoshida T."/>
            <person name="Shimamura S."/>
            <person name="Takaki Y."/>
            <person name="Nagai Y."/>
            <person name="Toyoda A."/>
            <person name="Suzuki Y."/>
            <person name="Arimoto A."/>
            <person name="Ishii H."/>
            <person name="Satoh N."/>
            <person name="Nishiyama T."/>
            <person name="Hasebe M."/>
            <person name="Maruyama T."/>
            <person name="Minagawa J."/>
            <person name="Obokata J."/>
            <person name="Shigenobu S."/>
        </authorList>
    </citation>
    <scope>NUCLEOTIDE SEQUENCE [LARGE SCALE GENOMIC DNA]</scope>
</reference>
<dbReference type="AlphaFoldDB" id="A0AAV3YSQ4"/>
<evidence type="ECO:0000313" key="3">
    <source>
        <dbReference type="EMBL" id="GFN85966.1"/>
    </source>
</evidence>
<name>A0AAV3YSQ4_9GAST</name>
<feature type="compositionally biased region" description="Polar residues" evidence="2">
    <location>
        <begin position="137"/>
        <end position="146"/>
    </location>
</feature>
<accession>A0AAV3YSQ4</accession>
<evidence type="ECO:0000256" key="2">
    <source>
        <dbReference type="SAM" id="MobiDB-lite"/>
    </source>
</evidence>
<sequence length="146" mass="16016">MSKYLYEFPVFLSCVSPSCGPPRFFSHRAAILNSPQILLAEEEKIFDESEQQERHKGLEPLEQLLERLKANAVEEQRKLRLDLEEERRCRRKLELLVKQQVSKLAAGSGTDTDGSASAGPGVALQDSAGTGPPPQHAISTQDGGAS</sequence>
<gene>
    <name evidence="3" type="ORF">PoB_001247200</name>
</gene>
<dbReference type="EMBL" id="BLXT01001485">
    <property type="protein sequence ID" value="GFN85966.1"/>
    <property type="molecule type" value="Genomic_DNA"/>
</dbReference>
<evidence type="ECO:0000256" key="1">
    <source>
        <dbReference type="SAM" id="Coils"/>
    </source>
</evidence>
<comment type="caution">
    <text evidence="3">The sequence shown here is derived from an EMBL/GenBank/DDBJ whole genome shotgun (WGS) entry which is preliminary data.</text>
</comment>
<proteinExistence type="predicted"/>
<evidence type="ECO:0000313" key="4">
    <source>
        <dbReference type="Proteomes" id="UP000735302"/>
    </source>
</evidence>